<gene>
    <name evidence="3" type="ORF">SAMN05216214_109114</name>
</gene>
<dbReference type="EMBL" id="FOAS01000009">
    <property type="protein sequence ID" value="SEL21763.1"/>
    <property type="molecule type" value="Genomic_DNA"/>
</dbReference>
<dbReference type="AlphaFoldDB" id="A0A1H7NE46"/>
<dbReference type="SUPFAM" id="SSF141868">
    <property type="entry name" value="EAL domain-like"/>
    <property type="match status" value="1"/>
</dbReference>
<feature type="domain" description="GGDEF" evidence="2">
    <location>
        <begin position="150"/>
        <end position="282"/>
    </location>
</feature>
<evidence type="ECO:0000313" key="4">
    <source>
        <dbReference type="Proteomes" id="UP000185766"/>
    </source>
</evidence>
<dbReference type="SMART" id="SM00267">
    <property type="entry name" value="GGDEF"/>
    <property type="match status" value="1"/>
</dbReference>
<dbReference type="Gene3D" id="3.20.20.450">
    <property type="entry name" value="EAL domain"/>
    <property type="match status" value="1"/>
</dbReference>
<dbReference type="InterPro" id="IPR001633">
    <property type="entry name" value="EAL_dom"/>
</dbReference>
<dbReference type="InterPro" id="IPR029787">
    <property type="entry name" value="Nucleotide_cyclase"/>
</dbReference>
<dbReference type="Gene3D" id="3.30.70.270">
    <property type="match status" value="1"/>
</dbReference>
<dbReference type="PROSITE" id="PS50883">
    <property type="entry name" value="EAL"/>
    <property type="match status" value="1"/>
</dbReference>
<sequence length="554" mass="61778">MSLSPAITHLLLLAREPHWAERLGELLGPRLAARLITAPSWEAASSLLDERPGIVLATPGCRPPAAACNWPLVLLLDHPPLITPRDASDWLASSQLTRDAVQRCLRYACERFSLQQRLQRLAGRDALTGVINRQGFQALLNARLAETGGEGWSLVHLDIDHFHQLNERCGHRGGDSLIQQLAQRLQEALGPGDTLSRLGSDEFAILLDTRGEPQRGERMVQLLLDELSAAFEVDGQPQLLSCSLGLAHGMDGIEADLLLSHAHIALQQARSLSGNSYRIFDARHLDAGRSLADLEADLRRALRRDELELHYQPRLALESGAIIGVEALVRWRHPRRGLLQPQDFIPLAEESGLIIPLGYWVIDRALRDLQWLNGQGHLALHLAVNLSFQQFQDGQLLSTLQRLFRDRGLQPGCFEFELTETAVMRRSSHVLSTMEALQELGVRFSLDDFGTGFSSFQHLATLPISLLKLDKGFVQRMTEHAADRRLVRAMINLAHDLELPVVAEGVENAEQLALLRQFGADQLQGYWICAPQPLTELSAFLRRHALSRSLHAQR</sequence>
<dbReference type="CDD" id="cd01948">
    <property type="entry name" value="EAL"/>
    <property type="match status" value="1"/>
</dbReference>
<evidence type="ECO:0000313" key="3">
    <source>
        <dbReference type="EMBL" id="SEL21763.1"/>
    </source>
</evidence>
<feature type="domain" description="EAL" evidence="1">
    <location>
        <begin position="291"/>
        <end position="545"/>
    </location>
</feature>
<keyword evidence="4" id="KW-1185">Reference proteome</keyword>
<name>A0A1H7NE46_9GAMM</name>
<dbReference type="InterPro" id="IPR035919">
    <property type="entry name" value="EAL_sf"/>
</dbReference>
<dbReference type="GO" id="GO:0071111">
    <property type="term" value="F:cyclic-guanylate-specific phosphodiesterase activity"/>
    <property type="evidence" value="ECO:0007669"/>
    <property type="project" value="InterPro"/>
</dbReference>
<dbReference type="PANTHER" id="PTHR33121">
    <property type="entry name" value="CYCLIC DI-GMP PHOSPHODIESTERASE PDEF"/>
    <property type="match status" value="1"/>
</dbReference>
<dbReference type="Pfam" id="PF00990">
    <property type="entry name" value="GGDEF"/>
    <property type="match status" value="1"/>
</dbReference>
<accession>A0A1H7NE46</accession>
<reference evidence="3 4" key="1">
    <citation type="submission" date="2016-10" db="EMBL/GenBank/DDBJ databases">
        <authorList>
            <person name="de Groot N.N."/>
        </authorList>
    </citation>
    <scope>NUCLEOTIDE SEQUENCE [LARGE SCALE GENOMIC DNA]</scope>
    <source>
        <strain evidence="3 4">JCM 19513</strain>
    </source>
</reference>
<organism evidence="3 4">
    <name type="scientific">Atopomonas hussainii</name>
    <dbReference type="NCBI Taxonomy" id="1429083"/>
    <lineage>
        <taxon>Bacteria</taxon>
        <taxon>Pseudomonadati</taxon>
        <taxon>Pseudomonadota</taxon>
        <taxon>Gammaproteobacteria</taxon>
        <taxon>Pseudomonadales</taxon>
        <taxon>Pseudomonadaceae</taxon>
        <taxon>Atopomonas</taxon>
    </lineage>
</organism>
<dbReference type="Proteomes" id="UP000185766">
    <property type="component" value="Unassembled WGS sequence"/>
</dbReference>
<dbReference type="STRING" id="1429083.GCA_001885685_03060"/>
<proteinExistence type="predicted"/>
<dbReference type="CDD" id="cd01949">
    <property type="entry name" value="GGDEF"/>
    <property type="match status" value="1"/>
</dbReference>
<evidence type="ECO:0000259" key="2">
    <source>
        <dbReference type="PROSITE" id="PS50887"/>
    </source>
</evidence>
<dbReference type="InterPro" id="IPR043128">
    <property type="entry name" value="Rev_trsase/Diguanyl_cyclase"/>
</dbReference>
<dbReference type="Pfam" id="PF00563">
    <property type="entry name" value="EAL"/>
    <property type="match status" value="1"/>
</dbReference>
<evidence type="ECO:0000259" key="1">
    <source>
        <dbReference type="PROSITE" id="PS50883"/>
    </source>
</evidence>
<dbReference type="PROSITE" id="PS50887">
    <property type="entry name" value="GGDEF"/>
    <property type="match status" value="1"/>
</dbReference>
<dbReference type="SMART" id="SM00052">
    <property type="entry name" value="EAL"/>
    <property type="match status" value="1"/>
</dbReference>
<dbReference type="InterPro" id="IPR000160">
    <property type="entry name" value="GGDEF_dom"/>
</dbReference>
<protein>
    <submittedName>
        <fullName evidence="3">Diguanylate cyclase (GGDEF) domain-containing protein</fullName>
    </submittedName>
</protein>
<dbReference type="PANTHER" id="PTHR33121:SF70">
    <property type="entry name" value="SIGNALING PROTEIN YKOW"/>
    <property type="match status" value="1"/>
</dbReference>
<dbReference type="NCBIfam" id="TIGR00254">
    <property type="entry name" value="GGDEF"/>
    <property type="match status" value="1"/>
</dbReference>
<dbReference type="RefSeq" id="WP_235821634.1">
    <property type="nucleotide sequence ID" value="NZ_FOAS01000009.1"/>
</dbReference>
<dbReference type="SUPFAM" id="SSF55073">
    <property type="entry name" value="Nucleotide cyclase"/>
    <property type="match status" value="1"/>
</dbReference>
<dbReference type="InterPro" id="IPR050706">
    <property type="entry name" value="Cyclic-di-GMP_PDE-like"/>
</dbReference>